<organism evidence="2 3">
    <name type="scientific">Variovorax robiniae</name>
    <dbReference type="NCBI Taxonomy" id="1836199"/>
    <lineage>
        <taxon>Bacteria</taxon>
        <taxon>Pseudomonadati</taxon>
        <taxon>Pseudomonadota</taxon>
        <taxon>Betaproteobacteria</taxon>
        <taxon>Burkholderiales</taxon>
        <taxon>Comamonadaceae</taxon>
        <taxon>Variovorax</taxon>
    </lineage>
</organism>
<feature type="region of interest" description="Disordered" evidence="1">
    <location>
        <begin position="58"/>
        <end position="100"/>
    </location>
</feature>
<name>A0ABU8XEW2_9BURK</name>
<evidence type="ECO:0008006" key="4">
    <source>
        <dbReference type="Google" id="ProtNLM"/>
    </source>
</evidence>
<comment type="caution">
    <text evidence="2">The sequence shown here is derived from an EMBL/GenBank/DDBJ whole genome shotgun (WGS) entry which is preliminary data.</text>
</comment>
<dbReference type="RefSeq" id="WP_340338452.1">
    <property type="nucleotide sequence ID" value="NZ_JBBKZS010000016.1"/>
</dbReference>
<evidence type="ECO:0000256" key="1">
    <source>
        <dbReference type="SAM" id="MobiDB-lite"/>
    </source>
</evidence>
<keyword evidence="3" id="KW-1185">Reference proteome</keyword>
<proteinExistence type="predicted"/>
<accession>A0ABU8XEW2</accession>
<protein>
    <recommendedName>
        <fullName evidence="4">Sporulation protein</fullName>
    </recommendedName>
</protein>
<dbReference type="EMBL" id="JBBKZS010000016">
    <property type="protein sequence ID" value="MEJ8858390.1"/>
    <property type="molecule type" value="Genomic_DNA"/>
</dbReference>
<evidence type="ECO:0000313" key="3">
    <source>
        <dbReference type="Proteomes" id="UP001367030"/>
    </source>
</evidence>
<dbReference type="Proteomes" id="UP001367030">
    <property type="component" value="Unassembled WGS sequence"/>
</dbReference>
<reference evidence="2 3" key="1">
    <citation type="submission" date="2024-03" db="EMBL/GenBank/DDBJ databases">
        <title>Novel species of the genus Variovorax.</title>
        <authorList>
            <person name="Liu Q."/>
            <person name="Xin Y.-H."/>
        </authorList>
    </citation>
    <scope>NUCLEOTIDE SEQUENCE [LARGE SCALE GENOMIC DNA]</scope>
    <source>
        <strain evidence="2 3">KACC 18901</strain>
    </source>
</reference>
<gene>
    <name evidence="2" type="ORF">WKW79_27735</name>
</gene>
<evidence type="ECO:0000313" key="2">
    <source>
        <dbReference type="EMBL" id="MEJ8858390.1"/>
    </source>
</evidence>
<feature type="compositionally biased region" description="Low complexity" evidence="1">
    <location>
        <begin position="82"/>
        <end position="93"/>
    </location>
</feature>
<sequence length="100" mass="10595">MKQARLLLAGLMALNVLYFAWTQGWLAIFGTAPASLSEREPQRMAWQIRPAALQIRKESEPVATPPDAAASPLVPPTAATQGSPSAPGTPSTPHAEHEGL</sequence>